<dbReference type="EMBL" id="AK404232">
    <property type="protein sequence ID" value="BAM20181.1"/>
    <property type="molecule type" value="mRNA"/>
</dbReference>
<protein>
    <submittedName>
        <fullName evidence="1">Uncharacterized protein</fullName>
    </submittedName>
</protein>
<reference evidence="1" key="1">
    <citation type="journal article" date="2012" name="BMC Biol.">
        <title>Comprehensive microarray-based analysis for stage-specific larval camouflage pattern-associated genes in the swallowtail butterfly, Papilio xuthus.</title>
        <authorList>
            <person name="Futahashi R."/>
            <person name="Shirataki H."/>
            <person name="Narita T."/>
            <person name="Mita K."/>
            <person name="Fujiwara H."/>
        </authorList>
    </citation>
    <scope>NUCLEOTIDE SEQUENCE</scope>
    <source>
        <tissue evidence="1">Epidermis</tissue>
    </source>
</reference>
<accession>I4DQJ1</accession>
<sequence>MERLEHKNDANSEALRGRQRAFAQKRFHIELQNCVRPNITFDNSRDCRASFLYIFEVRYGITSEMHFV</sequence>
<organism evidence="1">
    <name type="scientific">Papilio xuthus</name>
    <name type="common">Asian swallowtail butterfly</name>
    <dbReference type="NCBI Taxonomy" id="66420"/>
    <lineage>
        <taxon>Eukaryota</taxon>
        <taxon>Metazoa</taxon>
        <taxon>Ecdysozoa</taxon>
        <taxon>Arthropoda</taxon>
        <taxon>Hexapoda</taxon>
        <taxon>Insecta</taxon>
        <taxon>Pterygota</taxon>
        <taxon>Neoptera</taxon>
        <taxon>Endopterygota</taxon>
        <taxon>Lepidoptera</taxon>
        <taxon>Glossata</taxon>
        <taxon>Ditrysia</taxon>
        <taxon>Papilionoidea</taxon>
        <taxon>Papilionidae</taxon>
        <taxon>Papilioninae</taxon>
        <taxon>Papilio</taxon>
    </lineage>
</organism>
<evidence type="ECO:0000313" key="1">
    <source>
        <dbReference type="EMBL" id="BAM20181.1"/>
    </source>
</evidence>
<dbReference type="AlphaFoldDB" id="I4DQJ1"/>
<name>I4DQJ1_PAPXU</name>
<proteinExistence type="evidence at transcript level"/>